<dbReference type="CDD" id="cd02440">
    <property type="entry name" value="AdoMet_MTases"/>
    <property type="match status" value="1"/>
</dbReference>
<feature type="domain" description="Methyltransferase type 11" evidence="2">
    <location>
        <begin position="70"/>
        <end position="167"/>
    </location>
</feature>
<dbReference type="RefSeq" id="WP_085798714.1">
    <property type="nucleotide sequence ID" value="NZ_FWXB01000001.1"/>
</dbReference>
<dbReference type="InterPro" id="IPR013216">
    <property type="entry name" value="Methyltransf_11"/>
</dbReference>
<dbReference type="PANTHER" id="PTHR44068:SF11">
    <property type="entry name" value="GERANYL DIPHOSPHATE 2-C-METHYLTRANSFERASE"/>
    <property type="match status" value="1"/>
</dbReference>
<dbReference type="GO" id="GO:0008757">
    <property type="term" value="F:S-adenosylmethionine-dependent methyltransferase activity"/>
    <property type="evidence" value="ECO:0007669"/>
    <property type="project" value="InterPro"/>
</dbReference>
<keyword evidence="3" id="KW-0489">Methyltransferase</keyword>
<gene>
    <name evidence="3" type="ORF">ROA7745_00595</name>
</gene>
<dbReference type="InterPro" id="IPR029063">
    <property type="entry name" value="SAM-dependent_MTases_sf"/>
</dbReference>
<dbReference type="AlphaFoldDB" id="A0A1X7BMD4"/>
<evidence type="ECO:0000259" key="2">
    <source>
        <dbReference type="Pfam" id="PF08241"/>
    </source>
</evidence>
<protein>
    <submittedName>
        <fullName evidence="3">Glycine/sarcosine/dimethylglycine N-methyltransferase</fullName>
        <ecNumber evidence="3">2.1.1.156</ecNumber>
    </submittedName>
</protein>
<dbReference type="EMBL" id="FWXB01000001">
    <property type="protein sequence ID" value="SMC10788.1"/>
    <property type="molecule type" value="Genomic_DNA"/>
</dbReference>
<dbReference type="GO" id="GO:0032259">
    <property type="term" value="P:methylation"/>
    <property type="evidence" value="ECO:0007669"/>
    <property type="project" value="UniProtKB-KW"/>
</dbReference>
<dbReference type="SUPFAM" id="SSF53335">
    <property type="entry name" value="S-adenosyl-L-methionine-dependent methyltransferases"/>
    <property type="match status" value="1"/>
</dbReference>
<reference evidence="3 4" key="1">
    <citation type="submission" date="2017-03" db="EMBL/GenBank/DDBJ databases">
        <authorList>
            <person name="Afonso C.L."/>
            <person name="Miller P.J."/>
            <person name="Scott M.A."/>
            <person name="Spackman E."/>
            <person name="Goraichik I."/>
            <person name="Dimitrov K.M."/>
            <person name="Suarez D.L."/>
            <person name="Swayne D.E."/>
        </authorList>
    </citation>
    <scope>NUCLEOTIDE SEQUENCE [LARGE SCALE GENOMIC DNA]</scope>
    <source>
        <strain evidence="3 4">CECT 7745</strain>
    </source>
</reference>
<organism evidence="3 4">
    <name type="scientific">Roseovarius aestuarii</name>
    <dbReference type="NCBI Taxonomy" id="475083"/>
    <lineage>
        <taxon>Bacteria</taxon>
        <taxon>Pseudomonadati</taxon>
        <taxon>Pseudomonadota</taxon>
        <taxon>Alphaproteobacteria</taxon>
        <taxon>Rhodobacterales</taxon>
        <taxon>Roseobacteraceae</taxon>
        <taxon>Roseovarius</taxon>
    </lineage>
</organism>
<dbReference type="PANTHER" id="PTHR44068">
    <property type="entry name" value="ZGC:194242"/>
    <property type="match status" value="1"/>
</dbReference>
<dbReference type="Proteomes" id="UP000193224">
    <property type="component" value="Unassembled WGS sequence"/>
</dbReference>
<dbReference type="EC" id="2.1.1.156" evidence="3"/>
<dbReference type="InterPro" id="IPR050447">
    <property type="entry name" value="Erg6_SMT_methyltransf"/>
</dbReference>
<sequence>MTDTETLVARHYAGATLLDNIRAALKEAGVDPDAPGIEDLKPVDEFHTGGSEATDALLDQLTITADTRVLDIGCGIGGAARHVAARTGAHVRGFDLTPDFVTTATALSDLVGMADQTNFQVGSALDIPEPDDSADLALMFHVGMNIEDKTTLCSEAARVLAPGGTFALFDVMRGSDAPLTYPFPWAEEAAFSFVSPPGDYRTAATAAGFEQVAERDRSDFAKDFFDRVFARIAQAGGPPPVGIHLLMHETGKTKIENYITHLSAGDIAPTEMIFRLPA</sequence>
<dbReference type="Gene3D" id="3.40.50.150">
    <property type="entry name" value="Vaccinia Virus protein VP39"/>
    <property type="match status" value="1"/>
</dbReference>
<keyword evidence="1 3" id="KW-0808">Transferase</keyword>
<evidence type="ECO:0000313" key="4">
    <source>
        <dbReference type="Proteomes" id="UP000193224"/>
    </source>
</evidence>
<evidence type="ECO:0000313" key="3">
    <source>
        <dbReference type="EMBL" id="SMC10788.1"/>
    </source>
</evidence>
<proteinExistence type="predicted"/>
<accession>A0A1X7BMD4</accession>
<keyword evidence="4" id="KW-1185">Reference proteome</keyword>
<evidence type="ECO:0000256" key="1">
    <source>
        <dbReference type="ARBA" id="ARBA00022679"/>
    </source>
</evidence>
<dbReference type="OrthoDB" id="9765084at2"/>
<dbReference type="Pfam" id="PF08241">
    <property type="entry name" value="Methyltransf_11"/>
    <property type="match status" value="1"/>
</dbReference>
<name>A0A1X7BMD4_9RHOB</name>